<dbReference type="EMBL" id="JAOAOG010000193">
    <property type="protein sequence ID" value="KAJ6241436.1"/>
    <property type="molecule type" value="Genomic_DNA"/>
</dbReference>
<dbReference type="Proteomes" id="UP001146793">
    <property type="component" value="Unassembled WGS sequence"/>
</dbReference>
<keyword evidence="4 6" id="KW-1133">Transmembrane helix</keyword>
<proteinExistence type="inferred from homology"/>
<dbReference type="InterPro" id="IPR018614">
    <property type="entry name" value="KRTCAP2"/>
</dbReference>
<dbReference type="EMBL" id="JANTQA010000070">
    <property type="protein sequence ID" value="KAJ3425810.1"/>
    <property type="molecule type" value="Genomic_DNA"/>
</dbReference>
<dbReference type="Pfam" id="PF09775">
    <property type="entry name" value="Keratin_assoc"/>
    <property type="match status" value="1"/>
</dbReference>
<feature type="transmembrane region" description="Helical" evidence="6">
    <location>
        <begin position="12"/>
        <end position="32"/>
    </location>
</feature>
<sequence>MKRQHLKASTTSSLFISIIFSVLVVSILQIFADLLRSNQYLLIFAGFLSSLIFVFSLVIAGVVCQSMNWKVNWFFIIFCFIVANTIAITIDGIAMTTCSLFSFIELYLLYNLSSKVY</sequence>
<evidence type="ECO:0000256" key="1">
    <source>
        <dbReference type="ARBA" id="ARBA00004141"/>
    </source>
</evidence>
<name>A0AAV7YA98_9EUKA</name>
<evidence type="ECO:0000256" key="5">
    <source>
        <dbReference type="ARBA" id="ARBA00023136"/>
    </source>
</evidence>
<feature type="transmembrane region" description="Helical" evidence="6">
    <location>
        <begin position="71"/>
        <end position="87"/>
    </location>
</feature>
<comment type="similarity">
    <text evidence="2">Belongs to the KRTCAP2 family.</text>
</comment>
<keyword evidence="10" id="KW-1185">Reference proteome</keyword>
<comment type="caution">
    <text evidence="7">The sequence shown here is derived from an EMBL/GenBank/DDBJ whole genome shotgun (WGS) entry which is preliminary data.</text>
</comment>
<dbReference type="PANTHER" id="PTHR32001:SF1">
    <property type="entry name" value="KERATINOCYTE-ASSOCIATED PROTEIN 2"/>
    <property type="match status" value="1"/>
</dbReference>
<evidence type="ECO:0000256" key="2">
    <source>
        <dbReference type="ARBA" id="ARBA00007279"/>
    </source>
</evidence>
<comment type="subcellular location">
    <subcellularLocation>
        <location evidence="1">Membrane</location>
        <topology evidence="1">Multi-pass membrane protein</topology>
    </subcellularLocation>
</comment>
<accession>A0AAV7YA98</accession>
<reference evidence="7" key="2">
    <citation type="submission" date="2022-08" db="EMBL/GenBank/DDBJ databases">
        <title>Novel sulphate-reducing endosymbionts in the free-living metamonad Anaeramoeba.</title>
        <authorList>
            <person name="Jerlstrom-Hultqvist J."/>
            <person name="Cepicka I."/>
            <person name="Gallot-Lavallee L."/>
            <person name="Salas-Leiva D."/>
            <person name="Curtis B.A."/>
            <person name="Zahonova K."/>
            <person name="Pipaliya S."/>
            <person name="Dacks J."/>
            <person name="Roger A.J."/>
        </authorList>
    </citation>
    <scope>NUCLEOTIDE SEQUENCE</scope>
    <source>
        <strain evidence="7">Busselton2</strain>
    </source>
</reference>
<keyword evidence="3 6" id="KW-0812">Transmembrane</keyword>
<evidence type="ECO:0000256" key="4">
    <source>
        <dbReference type="ARBA" id="ARBA00022989"/>
    </source>
</evidence>
<keyword evidence="5 6" id="KW-0472">Membrane</keyword>
<dbReference type="AlphaFoldDB" id="A0AAV7YA98"/>
<protein>
    <submittedName>
        <fullName evidence="7">Keratinocyte-associated protein</fullName>
    </submittedName>
</protein>
<evidence type="ECO:0000256" key="6">
    <source>
        <dbReference type="SAM" id="Phobius"/>
    </source>
</evidence>
<reference evidence="8" key="1">
    <citation type="submission" date="2022-08" db="EMBL/GenBank/DDBJ databases">
        <title>Novel sulfate-reducing endosymbionts in the free-living metamonad Anaeramoeba.</title>
        <authorList>
            <person name="Jerlstrom-Hultqvist J."/>
            <person name="Cepicka I."/>
            <person name="Gallot-Lavallee L."/>
            <person name="Salas-Leiva D."/>
            <person name="Curtis B.A."/>
            <person name="Zahonova K."/>
            <person name="Pipaliya S."/>
            <person name="Dacks J."/>
            <person name="Roger A.J."/>
        </authorList>
    </citation>
    <scope>NUCLEOTIDE SEQUENCE</scope>
    <source>
        <strain evidence="8">Schooner1</strain>
    </source>
</reference>
<dbReference type="GO" id="GO:0016020">
    <property type="term" value="C:membrane"/>
    <property type="evidence" value="ECO:0007669"/>
    <property type="project" value="UniProtKB-SubCell"/>
</dbReference>
<evidence type="ECO:0000313" key="7">
    <source>
        <dbReference type="EMBL" id="KAJ3425810.1"/>
    </source>
</evidence>
<feature type="transmembrane region" description="Helical" evidence="6">
    <location>
        <begin position="38"/>
        <end position="64"/>
    </location>
</feature>
<evidence type="ECO:0000313" key="10">
    <source>
        <dbReference type="Proteomes" id="UP001150062"/>
    </source>
</evidence>
<evidence type="ECO:0000256" key="3">
    <source>
        <dbReference type="ARBA" id="ARBA00022692"/>
    </source>
</evidence>
<gene>
    <name evidence="7" type="ORF">M0812_28256</name>
    <name evidence="8" type="ORF">M0813_23223</name>
</gene>
<dbReference type="Proteomes" id="UP001150062">
    <property type="component" value="Unassembled WGS sequence"/>
</dbReference>
<evidence type="ECO:0000313" key="8">
    <source>
        <dbReference type="EMBL" id="KAJ6241436.1"/>
    </source>
</evidence>
<organism evidence="7 9">
    <name type="scientific">Anaeramoeba flamelloides</name>
    <dbReference type="NCBI Taxonomy" id="1746091"/>
    <lineage>
        <taxon>Eukaryota</taxon>
        <taxon>Metamonada</taxon>
        <taxon>Anaeramoebidae</taxon>
        <taxon>Anaeramoeba</taxon>
    </lineage>
</organism>
<evidence type="ECO:0000313" key="9">
    <source>
        <dbReference type="Proteomes" id="UP001146793"/>
    </source>
</evidence>
<dbReference type="PANTHER" id="PTHR32001">
    <property type="entry name" value="KERATINOCYTE-ASSOCIATED PROTEIN 2"/>
    <property type="match status" value="1"/>
</dbReference>